<dbReference type="Gene3D" id="3.90.550.10">
    <property type="entry name" value="Spore Coat Polysaccharide Biosynthesis Protein SpsA, Chain A"/>
    <property type="match status" value="1"/>
</dbReference>
<evidence type="ECO:0000313" key="6">
    <source>
        <dbReference type="Proteomes" id="UP000095380"/>
    </source>
</evidence>
<protein>
    <submittedName>
        <fullName evidence="4">Chondroitin polymerase</fullName>
    </submittedName>
    <submittedName>
        <fullName evidence="5">Glycosyltransferase</fullName>
    </submittedName>
</protein>
<evidence type="ECO:0000313" key="5">
    <source>
        <dbReference type="EMBL" id="MZK42793.1"/>
    </source>
</evidence>
<evidence type="ECO:0000313" key="4">
    <source>
        <dbReference type="EMBL" id="CUO71512.1"/>
    </source>
</evidence>
<gene>
    <name evidence="4" type="primary">kfoC_4</name>
    <name evidence="4" type="ORF">ERS852408_02790</name>
    <name evidence="5" type="ORF">GT528_14160</name>
</gene>
<dbReference type="AlphaFoldDB" id="A0A174H995"/>
<reference evidence="5 7" key="2">
    <citation type="journal article" date="2019" name="Nat. Med.">
        <title>A library of human gut bacterial isolates paired with longitudinal multiomics data enables mechanistic microbiome research.</title>
        <authorList>
            <person name="Poyet M."/>
            <person name="Groussin M."/>
            <person name="Gibbons S.M."/>
            <person name="Avila-Pacheco J."/>
            <person name="Jiang X."/>
            <person name="Kearney S.M."/>
            <person name="Perrotta A.R."/>
            <person name="Berdy B."/>
            <person name="Zhao S."/>
            <person name="Lieberman T.D."/>
            <person name="Swanson P.K."/>
            <person name="Smith M."/>
            <person name="Roesemann S."/>
            <person name="Alexander J.E."/>
            <person name="Rich S.A."/>
            <person name="Livny J."/>
            <person name="Vlamakis H."/>
            <person name="Clish C."/>
            <person name="Bullock K."/>
            <person name="Deik A."/>
            <person name="Scott J."/>
            <person name="Pierce K.A."/>
            <person name="Xavier R.J."/>
            <person name="Alm E.J."/>
        </authorList>
    </citation>
    <scope>NUCLEOTIDE SEQUENCE [LARGE SCALE GENOMIC DNA]</scope>
    <source>
        <strain evidence="5 7">BIOML-A6</strain>
    </source>
</reference>
<organism evidence="4 6">
    <name type="scientific">Dorea longicatena</name>
    <dbReference type="NCBI Taxonomy" id="88431"/>
    <lineage>
        <taxon>Bacteria</taxon>
        <taxon>Bacillati</taxon>
        <taxon>Bacillota</taxon>
        <taxon>Clostridia</taxon>
        <taxon>Lachnospirales</taxon>
        <taxon>Lachnospiraceae</taxon>
        <taxon>Dorea</taxon>
    </lineage>
</organism>
<dbReference type="EMBL" id="CYYM01000028">
    <property type="protein sequence ID" value="CUO71512.1"/>
    <property type="molecule type" value="Genomic_DNA"/>
</dbReference>
<dbReference type="PANTHER" id="PTHR22916">
    <property type="entry name" value="GLYCOSYLTRANSFERASE"/>
    <property type="match status" value="1"/>
</dbReference>
<keyword evidence="1" id="KW-0328">Glycosyltransferase</keyword>
<dbReference type="RefSeq" id="WP_055195792.1">
    <property type="nucleotide sequence ID" value="NZ_CAXSPU010000028.1"/>
</dbReference>
<name>A0A174H995_9FIRM</name>
<evidence type="ECO:0000256" key="1">
    <source>
        <dbReference type="ARBA" id="ARBA00022676"/>
    </source>
</evidence>
<dbReference type="SUPFAM" id="SSF53448">
    <property type="entry name" value="Nucleotide-diphospho-sugar transferases"/>
    <property type="match status" value="1"/>
</dbReference>
<dbReference type="EMBL" id="WWSC01000023">
    <property type="protein sequence ID" value="MZK42793.1"/>
    <property type="molecule type" value="Genomic_DNA"/>
</dbReference>
<dbReference type="Proteomes" id="UP000472916">
    <property type="component" value="Unassembled WGS sequence"/>
</dbReference>
<dbReference type="PANTHER" id="PTHR22916:SF51">
    <property type="entry name" value="GLYCOSYLTRANSFERASE EPSH-RELATED"/>
    <property type="match status" value="1"/>
</dbReference>
<dbReference type="Proteomes" id="UP000095380">
    <property type="component" value="Unassembled WGS sequence"/>
</dbReference>
<feature type="domain" description="Glycosyltransferase 2-like" evidence="3">
    <location>
        <begin position="3"/>
        <end position="165"/>
    </location>
</feature>
<dbReference type="InterPro" id="IPR001173">
    <property type="entry name" value="Glyco_trans_2-like"/>
</dbReference>
<evidence type="ECO:0000259" key="3">
    <source>
        <dbReference type="Pfam" id="PF00535"/>
    </source>
</evidence>
<reference evidence="4 6" key="1">
    <citation type="submission" date="2015-09" db="EMBL/GenBank/DDBJ databases">
        <authorList>
            <consortium name="Pathogen Informatics"/>
        </authorList>
    </citation>
    <scope>NUCLEOTIDE SEQUENCE [LARGE SCALE GENOMIC DNA]</scope>
    <source>
        <strain evidence="4 6">2789STDY5608851</strain>
    </source>
</reference>
<evidence type="ECO:0000256" key="2">
    <source>
        <dbReference type="ARBA" id="ARBA00022679"/>
    </source>
</evidence>
<accession>A0A174H995</accession>
<sequence>MISVIIPIYNTGKLLNRMLQSIQKQSYKDLEIILINDGSTDESEQECKKAEINDERIRYFYQENAGVSSARNYGMKLAQGEYIAFLDSDDEIDTNYFEQLLIACKNTDIAVCNLIVESNNKEELSRFEMNNQILTSTEALNQLLTRKGINSGPCAKLFRKKIIEDLYFPDLKVYEDILFVKDAFKKAKKVSVINSVAYHYYQNEGSAMHAGENTPSLDIINVTEQLLKFEDKNKQLSPECIYITFSHLYQYVQLLRDNDSEKSRVFIKEAQKIFYKNYKMMINCKFFSKKEIIIYTLFRWGWVYSDGGFWKVRRWNE</sequence>
<dbReference type="GO" id="GO:0016757">
    <property type="term" value="F:glycosyltransferase activity"/>
    <property type="evidence" value="ECO:0007669"/>
    <property type="project" value="UniProtKB-KW"/>
</dbReference>
<evidence type="ECO:0000313" key="7">
    <source>
        <dbReference type="Proteomes" id="UP000472916"/>
    </source>
</evidence>
<dbReference type="InterPro" id="IPR029044">
    <property type="entry name" value="Nucleotide-diphossugar_trans"/>
</dbReference>
<dbReference type="CDD" id="cd00761">
    <property type="entry name" value="Glyco_tranf_GTA_type"/>
    <property type="match status" value="1"/>
</dbReference>
<dbReference type="Pfam" id="PF00535">
    <property type="entry name" value="Glycos_transf_2"/>
    <property type="match status" value="1"/>
</dbReference>
<keyword evidence="2 5" id="KW-0808">Transferase</keyword>
<proteinExistence type="predicted"/>